<dbReference type="Proteomes" id="UP000179627">
    <property type="component" value="Unassembled WGS sequence"/>
</dbReference>
<evidence type="ECO:0000256" key="2">
    <source>
        <dbReference type="SAM" id="Phobius"/>
    </source>
</evidence>
<sequence length="94" mass="9646">MTPTPPPPATPAASGPARGPVAGTGRAIGGILAIGGIAGVLRELVGMPPLLGFLRWFTADGYEILCYALMVLAGTALCLAADRGTRRTRTRTRT</sequence>
<keyword evidence="2" id="KW-0472">Membrane</keyword>
<accession>A0A1S1QF91</accession>
<gene>
    <name evidence="3" type="ORF">CC117_22600</name>
</gene>
<dbReference type="RefSeq" id="WP_071086974.1">
    <property type="nucleotide sequence ID" value="NZ_MBLM01000131.1"/>
</dbReference>
<evidence type="ECO:0000256" key="1">
    <source>
        <dbReference type="SAM" id="MobiDB-lite"/>
    </source>
</evidence>
<evidence type="ECO:0000313" key="4">
    <source>
        <dbReference type="Proteomes" id="UP000179627"/>
    </source>
</evidence>
<proteinExistence type="predicted"/>
<keyword evidence="2" id="KW-0812">Transmembrane</keyword>
<organism evidence="3 4">
    <name type="scientific">Parafrankia colletiae</name>
    <dbReference type="NCBI Taxonomy" id="573497"/>
    <lineage>
        <taxon>Bacteria</taxon>
        <taxon>Bacillati</taxon>
        <taxon>Actinomycetota</taxon>
        <taxon>Actinomycetes</taxon>
        <taxon>Frankiales</taxon>
        <taxon>Frankiaceae</taxon>
        <taxon>Parafrankia</taxon>
    </lineage>
</organism>
<dbReference type="AlphaFoldDB" id="A0A1S1QF91"/>
<feature type="transmembrane region" description="Helical" evidence="2">
    <location>
        <begin position="61"/>
        <end position="81"/>
    </location>
</feature>
<reference evidence="4" key="1">
    <citation type="submission" date="2016-07" db="EMBL/GenBank/DDBJ databases">
        <title>Sequence Frankia sp. strain CcI1.17.</title>
        <authorList>
            <person name="Ghodhbane-Gtari F."/>
            <person name="Swanson E."/>
            <person name="Gueddou A."/>
            <person name="Morris K."/>
            <person name="Hezbri K."/>
            <person name="Ktari A."/>
            <person name="Nouioui I."/>
            <person name="Abebe-Akele F."/>
            <person name="Simpson S."/>
            <person name="Thomas K."/>
            <person name="Gtari M."/>
            <person name="Tisa L.S."/>
            <person name="Hurst S."/>
        </authorList>
    </citation>
    <scope>NUCLEOTIDE SEQUENCE [LARGE SCALE GENOMIC DNA]</scope>
    <source>
        <strain evidence="4">Cc1.17</strain>
    </source>
</reference>
<dbReference type="EMBL" id="MBLM01000131">
    <property type="protein sequence ID" value="OHV33463.1"/>
    <property type="molecule type" value="Genomic_DNA"/>
</dbReference>
<feature type="compositionally biased region" description="Pro residues" evidence="1">
    <location>
        <begin position="1"/>
        <end position="10"/>
    </location>
</feature>
<keyword evidence="4" id="KW-1185">Reference proteome</keyword>
<feature type="region of interest" description="Disordered" evidence="1">
    <location>
        <begin position="1"/>
        <end position="21"/>
    </location>
</feature>
<evidence type="ECO:0000313" key="3">
    <source>
        <dbReference type="EMBL" id="OHV33463.1"/>
    </source>
</evidence>
<keyword evidence="2" id="KW-1133">Transmembrane helix</keyword>
<protein>
    <submittedName>
        <fullName evidence="3">Uncharacterized protein</fullName>
    </submittedName>
</protein>
<name>A0A1S1QF91_9ACTN</name>
<dbReference type="OrthoDB" id="4260483at2"/>
<comment type="caution">
    <text evidence="3">The sequence shown here is derived from an EMBL/GenBank/DDBJ whole genome shotgun (WGS) entry which is preliminary data.</text>
</comment>